<feature type="compositionally biased region" description="Low complexity" evidence="1">
    <location>
        <begin position="228"/>
        <end position="254"/>
    </location>
</feature>
<protein>
    <submittedName>
        <fullName evidence="2">Unnamed protein product</fullName>
    </submittedName>
</protein>
<gene>
    <name evidence="2" type="ORF">Cboi02_000607400</name>
</gene>
<reference evidence="2" key="1">
    <citation type="submission" date="2023-04" db="EMBL/GenBank/DDBJ databases">
        <title>Candida boidinii NBRC 10035.</title>
        <authorList>
            <person name="Ichikawa N."/>
            <person name="Sato H."/>
            <person name="Tonouchi N."/>
        </authorList>
    </citation>
    <scope>NUCLEOTIDE SEQUENCE</scope>
    <source>
        <strain evidence="2">NBRC 10035</strain>
    </source>
</reference>
<accession>A0A9W6T819</accession>
<feature type="compositionally biased region" description="Low complexity" evidence="1">
    <location>
        <begin position="123"/>
        <end position="132"/>
    </location>
</feature>
<feature type="compositionally biased region" description="Acidic residues" evidence="1">
    <location>
        <begin position="216"/>
        <end position="227"/>
    </location>
</feature>
<evidence type="ECO:0000313" key="3">
    <source>
        <dbReference type="Proteomes" id="UP001165120"/>
    </source>
</evidence>
<comment type="caution">
    <text evidence="2">The sequence shown here is derived from an EMBL/GenBank/DDBJ whole genome shotgun (WGS) entry which is preliminary data.</text>
</comment>
<feature type="region of interest" description="Disordered" evidence="1">
    <location>
        <begin position="119"/>
        <end position="254"/>
    </location>
</feature>
<organism evidence="2 3">
    <name type="scientific">Candida boidinii</name>
    <name type="common">Yeast</name>
    <dbReference type="NCBI Taxonomy" id="5477"/>
    <lineage>
        <taxon>Eukaryota</taxon>
        <taxon>Fungi</taxon>
        <taxon>Dikarya</taxon>
        <taxon>Ascomycota</taxon>
        <taxon>Saccharomycotina</taxon>
        <taxon>Pichiomycetes</taxon>
        <taxon>Pichiales</taxon>
        <taxon>Pichiaceae</taxon>
        <taxon>Ogataea</taxon>
        <taxon>Ogataea/Candida clade</taxon>
    </lineage>
</organism>
<feature type="compositionally biased region" description="Basic residues" evidence="1">
    <location>
        <begin position="145"/>
        <end position="156"/>
    </location>
</feature>
<name>A0A9W6T819_CANBO</name>
<evidence type="ECO:0000256" key="1">
    <source>
        <dbReference type="SAM" id="MobiDB-lite"/>
    </source>
</evidence>
<sequence length="254" mass="27121">MSSPTLPQSTKTWQNMARYENLSHNVKLFQKQIVPEPPKPRKLISGKISKKKGKNIVKGNEIVVSTTDNTGSGSALGLGLEVSSNDSTAPVSGSNSGLDRSDSVHDTLSSFTISKGKIKSKLNSGGVNSGSGSDKRHSSKQVGGKIRRSNSRHRRNSSLQLDNSDQLASNSNDRSSYYSHSQSHSQSSLRSMGTGVISNSTISDDNSSSFLSISTSDDDEVVDDVSYDDSNSNSNSNSSNNTNINKNLSLSNSK</sequence>
<evidence type="ECO:0000313" key="2">
    <source>
        <dbReference type="EMBL" id="GME79282.1"/>
    </source>
</evidence>
<dbReference type="EMBL" id="BSXN01003448">
    <property type="protein sequence ID" value="GME79282.1"/>
    <property type="molecule type" value="Genomic_DNA"/>
</dbReference>
<dbReference type="Proteomes" id="UP001165120">
    <property type="component" value="Unassembled WGS sequence"/>
</dbReference>
<keyword evidence="3" id="KW-1185">Reference proteome</keyword>
<proteinExistence type="predicted"/>
<dbReference type="AlphaFoldDB" id="A0A9W6T819"/>
<feature type="compositionally biased region" description="Low complexity" evidence="1">
    <location>
        <begin position="198"/>
        <end position="215"/>
    </location>
</feature>
<feature type="compositionally biased region" description="Polar residues" evidence="1">
    <location>
        <begin position="159"/>
        <end position="168"/>
    </location>
</feature>
<feature type="compositionally biased region" description="Polar residues" evidence="1">
    <location>
        <begin position="82"/>
        <end position="98"/>
    </location>
</feature>
<feature type="compositionally biased region" description="Low complexity" evidence="1">
    <location>
        <begin position="169"/>
        <end position="191"/>
    </location>
</feature>
<feature type="region of interest" description="Disordered" evidence="1">
    <location>
        <begin position="81"/>
        <end position="104"/>
    </location>
</feature>